<evidence type="ECO:0000256" key="2">
    <source>
        <dbReference type="SAM" id="SignalP"/>
    </source>
</evidence>
<keyword evidence="4" id="KW-1185">Reference proteome</keyword>
<dbReference type="Gene3D" id="3.40.190.150">
    <property type="entry name" value="Bordetella uptake gene, domain 1"/>
    <property type="match status" value="1"/>
</dbReference>
<comment type="similarity">
    <text evidence="1">Belongs to the UPF0065 (bug) family.</text>
</comment>
<feature type="chain" id="PRO_5011568520" evidence="2">
    <location>
        <begin position="29"/>
        <end position="345"/>
    </location>
</feature>
<dbReference type="STRING" id="665467.SAMN02982931_03062"/>
<reference evidence="3 4" key="1">
    <citation type="submission" date="2016-10" db="EMBL/GenBank/DDBJ databases">
        <authorList>
            <person name="de Groot N.N."/>
        </authorList>
    </citation>
    <scope>NUCLEOTIDE SEQUENCE [LARGE SCALE GENOMIC DNA]</scope>
    <source>
        <strain evidence="3 4">ATCC 35022</strain>
    </source>
</reference>
<dbReference type="Gene3D" id="3.40.190.10">
    <property type="entry name" value="Periplasmic binding protein-like II"/>
    <property type="match status" value="1"/>
</dbReference>
<gene>
    <name evidence="3" type="ORF">SAMN02982931_03062</name>
</gene>
<proteinExistence type="inferred from homology"/>
<sequence>MEITRIWTVAAFAMATMISTGATTIANAEEVDFSGKTITIVVGFGAGGGYDAYGRLAADHLGKHLEGNPTVIVENMPGGAGQRSAVYMATAAPKDGTSITVIPASIAFDAIRGGMASEIEPLAFRPIGRLTSIIEAQLTWHDSPTKTFADAQERETLVAGDGARGNASTVLSVMNARFGAKFNPVLGYKGTADMALAMERGEVEGIVHPLQTLDATHPDWVSENKVNFLWQQATARHPDYPEIPAIVEFADDAEGKALLSLLASQGEIGRSLSAPPGTPPETVEAFRAAFEAMIVDPDFIADARTRNLPLDPATGEEVEALIAATIESPAEVTAELNRILEAVKE</sequence>
<accession>A0A1G6D665</accession>
<protein>
    <submittedName>
        <fullName evidence="3">Tripartite-type tricarboxylate transporter, receptor component TctC</fullName>
    </submittedName>
</protein>
<dbReference type="InterPro" id="IPR042100">
    <property type="entry name" value="Bug_dom1"/>
</dbReference>
<dbReference type="Pfam" id="PF03401">
    <property type="entry name" value="TctC"/>
    <property type="match status" value="1"/>
</dbReference>
<dbReference type="EMBL" id="FMXQ01000006">
    <property type="protein sequence ID" value="SDB40559.1"/>
    <property type="molecule type" value="Genomic_DNA"/>
</dbReference>
<name>A0A1G6D665_9HYPH</name>
<dbReference type="OrthoDB" id="7817633at2"/>
<evidence type="ECO:0000313" key="4">
    <source>
        <dbReference type="Proteomes" id="UP000199071"/>
    </source>
</evidence>
<keyword evidence="2" id="KW-0732">Signal</keyword>
<keyword evidence="3" id="KW-0675">Receptor</keyword>
<evidence type="ECO:0000256" key="1">
    <source>
        <dbReference type="ARBA" id="ARBA00006987"/>
    </source>
</evidence>
<dbReference type="PANTHER" id="PTHR42928">
    <property type="entry name" value="TRICARBOXYLATE-BINDING PROTEIN"/>
    <property type="match status" value="1"/>
</dbReference>
<dbReference type="AlphaFoldDB" id="A0A1G6D665"/>
<dbReference type="Proteomes" id="UP000199071">
    <property type="component" value="Unassembled WGS sequence"/>
</dbReference>
<dbReference type="PANTHER" id="PTHR42928:SF5">
    <property type="entry name" value="BLR1237 PROTEIN"/>
    <property type="match status" value="1"/>
</dbReference>
<dbReference type="InterPro" id="IPR005064">
    <property type="entry name" value="BUG"/>
</dbReference>
<feature type="signal peptide" evidence="2">
    <location>
        <begin position="1"/>
        <end position="28"/>
    </location>
</feature>
<dbReference type="RefSeq" id="WP_090877482.1">
    <property type="nucleotide sequence ID" value="NZ_FMXQ01000006.1"/>
</dbReference>
<evidence type="ECO:0000313" key="3">
    <source>
        <dbReference type="EMBL" id="SDB40559.1"/>
    </source>
</evidence>
<organism evidence="3 4">
    <name type="scientific">Bauldia litoralis</name>
    <dbReference type="NCBI Taxonomy" id="665467"/>
    <lineage>
        <taxon>Bacteria</taxon>
        <taxon>Pseudomonadati</taxon>
        <taxon>Pseudomonadota</taxon>
        <taxon>Alphaproteobacteria</taxon>
        <taxon>Hyphomicrobiales</taxon>
        <taxon>Kaistiaceae</taxon>
        <taxon>Bauldia</taxon>
    </lineage>
</organism>